<sequence>MYKIDIFESINMPIDWYVVYWGIKNKILSVDTAQDYVCRKMEKDKAVSEEELELSWKVDNLIDVLEIIEKIPKFQNNIEENMEKAKEKIRVAIIIFYRKTEKDVAKLFAQIEMIYADFDYPQDMENFISYMPMDDEYILKEHSLEENRSYLLKKLDCYICEQVKKYKLEIE</sequence>
<name>A0A1M7NGF6_9FIRM</name>
<gene>
    <name evidence="1" type="ORF">SAMN02746066_04484</name>
</gene>
<proteinExistence type="predicted"/>
<dbReference type="OrthoDB" id="2882291at2"/>
<dbReference type="Pfam" id="PF10004">
    <property type="entry name" value="DUF2247"/>
    <property type="match status" value="1"/>
</dbReference>
<dbReference type="Proteomes" id="UP000184038">
    <property type="component" value="Unassembled WGS sequence"/>
</dbReference>
<organism evidence="1 2">
    <name type="scientific">Anaerosporobacter mobilis DSM 15930</name>
    <dbReference type="NCBI Taxonomy" id="1120996"/>
    <lineage>
        <taxon>Bacteria</taxon>
        <taxon>Bacillati</taxon>
        <taxon>Bacillota</taxon>
        <taxon>Clostridia</taxon>
        <taxon>Lachnospirales</taxon>
        <taxon>Lachnospiraceae</taxon>
        <taxon>Anaerosporobacter</taxon>
    </lineage>
</organism>
<dbReference type="InterPro" id="IPR016630">
    <property type="entry name" value="UCP015278"/>
</dbReference>
<evidence type="ECO:0008006" key="3">
    <source>
        <dbReference type="Google" id="ProtNLM"/>
    </source>
</evidence>
<reference evidence="1 2" key="1">
    <citation type="submission" date="2016-11" db="EMBL/GenBank/DDBJ databases">
        <authorList>
            <person name="Jaros S."/>
            <person name="Januszkiewicz K."/>
            <person name="Wedrychowicz H."/>
        </authorList>
    </citation>
    <scope>NUCLEOTIDE SEQUENCE [LARGE SCALE GENOMIC DNA]</scope>
    <source>
        <strain evidence="1 2">DSM 15930</strain>
    </source>
</reference>
<keyword evidence="2" id="KW-1185">Reference proteome</keyword>
<dbReference type="STRING" id="1120996.SAMN02746066_04484"/>
<dbReference type="EMBL" id="FRCP01000028">
    <property type="protein sequence ID" value="SHN02838.1"/>
    <property type="molecule type" value="Genomic_DNA"/>
</dbReference>
<evidence type="ECO:0000313" key="2">
    <source>
        <dbReference type="Proteomes" id="UP000184038"/>
    </source>
</evidence>
<dbReference type="RefSeq" id="WP_073291645.1">
    <property type="nucleotide sequence ID" value="NZ_FRCP01000028.1"/>
</dbReference>
<evidence type="ECO:0000313" key="1">
    <source>
        <dbReference type="EMBL" id="SHN02838.1"/>
    </source>
</evidence>
<dbReference type="AlphaFoldDB" id="A0A1M7NGF6"/>
<accession>A0A1M7NGF6</accession>
<protein>
    <recommendedName>
        <fullName evidence="3">DUF2247 domain-containing protein</fullName>
    </recommendedName>
</protein>